<dbReference type="PROSITE" id="PS50902">
    <property type="entry name" value="FLAVODOXIN_LIKE"/>
    <property type="match status" value="1"/>
</dbReference>
<keyword evidence="1" id="KW-0732">Signal</keyword>
<keyword evidence="4" id="KW-1185">Reference proteome</keyword>
<name>A0ABQ6PKY1_9BACT</name>
<dbReference type="Pfam" id="PF12682">
    <property type="entry name" value="Flavodoxin_4"/>
    <property type="match status" value="1"/>
</dbReference>
<sequence length="230" mass="25744">MRNIFLVIFLLFSLSSSCQTNSGKSVKNTQLDSEKILIVYLSRTKNTKAIAEMIQQKVGGDLVELELEKPYPENYQAIVAQVARENETGFLPPLKTKVDVSKYVTIFIGFPTWGMQLPPPMKSFLHENDLSGKTVIPFNTNAGYGVGSSFKIVKELCPKSQVLEGFSTKGGIERDGVLFVMEGKKQVEVLEEVKRWLRKLDIHQKLLPKLRPPKMGINVQSSLPPMGAMK</sequence>
<dbReference type="SUPFAM" id="SSF52218">
    <property type="entry name" value="Flavoproteins"/>
    <property type="match status" value="1"/>
</dbReference>
<dbReference type="InterPro" id="IPR029039">
    <property type="entry name" value="Flavoprotein-like_sf"/>
</dbReference>
<dbReference type="Proteomes" id="UP001338309">
    <property type="component" value="Unassembled WGS sequence"/>
</dbReference>
<feature type="chain" id="PRO_5045199038" description="Flavodoxin-like domain-containing protein" evidence="1">
    <location>
        <begin position="19"/>
        <end position="230"/>
    </location>
</feature>
<comment type="caution">
    <text evidence="3">The sequence shown here is derived from an EMBL/GenBank/DDBJ whole genome shotgun (WGS) entry which is preliminary data.</text>
</comment>
<feature type="signal peptide" evidence="1">
    <location>
        <begin position="1"/>
        <end position="18"/>
    </location>
</feature>
<evidence type="ECO:0000313" key="4">
    <source>
        <dbReference type="Proteomes" id="UP001338309"/>
    </source>
</evidence>
<evidence type="ECO:0000259" key="2">
    <source>
        <dbReference type="PROSITE" id="PS50902"/>
    </source>
</evidence>
<evidence type="ECO:0000313" key="3">
    <source>
        <dbReference type="EMBL" id="GMQ27833.1"/>
    </source>
</evidence>
<dbReference type="Gene3D" id="3.40.50.360">
    <property type="match status" value="1"/>
</dbReference>
<gene>
    <name evidence="3" type="ORF">Aconfl_04750</name>
</gene>
<evidence type="ECO:0000256" key="1">
    <source>
        <dbReference type="SAM" id="SignalP"/>
    </source>
</evidence>
<proteinExistence type="predicted"/>
<reference evidence="3 4" key="1">
    <citation type="submission" date="2023-08" db="EMBL/GenBank/DDBJ databases">
        <title>Draft genome sequence of Algoriphagus confluentis.</title>
        <authorList>
            <person name="Takatani N."/>
            <person name="Hosokawa M."/>
            <person name="Sawabe T."/>
        </authorList>
    </citation>
    <scope>NUCLEOTIDE SEQUENCE [LARGE SCALE GENOMIC DNA]</scope>
    <source>
        <strain evidence="3 4">NBRC 111222</strain>
    </source>
</reference>
<feature type="domain" description="Flavodoxin-like" evidence="2">
    <location>
        <begin position="36"/>
        <end position="201"/>
    </location>
</feature>
<dbReference type="EMBL" id="BTPD01000001">
    <property type="protein sequence ID" value="GMQ27833.1"/>
    <property type="molecule type" value="Genomic_DNA"/>
</dbReference>
<dbReference type="PROSITE" id="PS51257">
    <property type="entry name" value="PROKAR_LIPOPROTEIN"/>
    <property type="match status" value="1"/>
</dbReference>
<dbReference type="InterPro" id="IPR008254">
    <property type="entry name" value="Flavodoxin/NO_synth"/>
</dbReference>
<protein>
    <recommendedName>
        <fullName evidence="2">Flavodoxin-like domain-containing protein</fullName>
    </recommendedName>
</protein>
<dbReference type="PANTHER" id="PTHR39201:SF1">
    <property type="entry name" value="FLAVODOXIN-LIKE DOMAIN-CONTAINING PROTEIN"/>
    <property type="match status" value="1"/>
</dbReference>
<accession>A0ABQ6PKY1</accession>
<organism evidence="3 4">
    <name type="scientific">Algoriphagus confluentis</name>
    <dbReference type="NCBI Taxonomy" id="1697556"/>
    <lineage>
        <taxon>Bacteria</taxon>
        <taxon>Pseudomonadati</taxon>
        <taxon>Bacteroidota</taxon>
        <taxon>Cytophagia</taxon>
        <taxon>Cytophagales</taxon>
        <taxon>Cyclobacteriaceae</taxon>
        <taxon>Algoriphagus</taxon>
    </lineage>
</organism>
<dbReference type="PANTHER" id="PTHR39201">
    <property type="entry name" value="EXPORTED PROTEIN-RELATED"/>
    <property type="match status" value="1"/>
</dbReference>